<evidence type="ECO:0000259" key="3">
    <source>
        <dbReference type="PROSITE" id="PS50011"/>
    </source>
</evidence>
<protein>
    <submittedName>
        <fullName evidence="4">TKL protein kinase</fullName>
    </submittedName>
</protein>
<dbReference type="PANTHER" id="PTHR44329">
    <property type="entry name" value="SERINE/THREONINE-PROTEIN KINASE TNNI3K-RELATED"/>
    <property type="match status" value="1"/>
</dbReference>
<dbReference type="PROSITE" id="PS50011">
    <property type="entry name" value="PROTEIN_KINASE_DOM"/>
    <property type="match status" value="1"/>
</dbReference>
<feature type="region of interest" description="Disordered" evidence="1">
    <location>
        <begin position="249"/>
        <end position="279"/>
    </location>
</feature>
<evidence type="ECO:0000313" key="4">
    <source>
        <dbReference type="EMBL" id="ETO65897.1"/>
    </source>
</evidence>
<name>A0A080ZGY6_PHYNI</name>
<reference evidence="4 5" key="1">
    <citation type="submission" date="2013-11" db="EMBL/GenBank/DDBJ databases">
        <title>The Genome Sequence of Phytophthora parasitica P1976.</title>
        <authorList>
            <consortium name="The Broad Institute Genomics Platform"/>
            <person name="Russ C."/>
            <person name="Tyler B."/>
            <person name="Panabieres F."/>
            <person name="Shan W."/>
            <person name="Tripathy S."/>
            <person name="Grunwald N."/>
            <person name="Machado M."/>
            <person name="Johnson C.S."/>
            <person name="Walker B."/>
            <person name="Young S."/>
            <person name="Zeng Q."/>
            <person name="Gargeya S."/>
            <person name="Fitzgerald M."/>
            <person name="Haas B."/>
            <person name="Abouelleil A."/>
            <person name="Allen A.W."/>
            <person name="Alvarado L."/>
            <person name="Arachchi H.M."/>
            <person name="Berlin A.M."/>
            <person name="Chapman S.B."/>
            <person name="Gainer-Dewar J."/>
            <person name="Goldberg J."/>
            <person name="Griggs A."/>
            <person name="Gujja S."/>
            <person name="Hansen M."/>
            <person name="Howarth C."/>
            <person name="Imamovic A."/>
            <person name="Ireland A."/>
            <person name="Larimer J."/>
            <person name="McCowan C."/>
            <person name="Murphy C."/>
            <person name="Pearson M."/>
            <person name="Poon T.W."/>
            <person name="Priest M."/>
            <person name="Roberts A."/>
            <person name="Saif S."/>
            <person name="Shea T."/>
            <person name="Sisk P."/>
            <person name="Sykes S."/>
            <person name="Wortman J."/>
            <person name="Nusbaum C."/>
            <person name="Birren B."/>
        </authorList>
    </citation>
    <scope>NUCLEOTIDE SEQUENCE [LARGE SCALE GENOMIC DNA]</scope>
    <source>
        <strain evidence="4 5">P1976</strain>
    </source>
</reference>
<keyword evidence="2" id="KW-1133">Transmembrane helix</keyword>
<organism evidence="4 5">
    <name type="scientific">Phytophthora nicotianae P1976</name>
    <dbReference type="NCBI Taxonomy" id="1317066"/>
    <lineage>
        <taxon>Eukaryota</taxon>
        <taxon>Sar</taxon>
        <taxon>Stramenopiles</taxon>
        <taxon>Oomycota</taxon>
        <taxon>Peronosporomycetes</taxon>
        <taxon>Peronosporales</taxon>
        <taxon>Peronosporaceae</taxon>
        <taxon>Phytophthora</taxon>
    </lineage>
</organism>
<dbReference type="EMBL" id="ANJA01003129">
    <property type="protein sequence ID" value="ETO65897.1"/>
    <property type="molecule type" value="Genomic_DNA"/>
</dbReference>
<dbReference type="InterPro" id="IPR008266">
    <property type="entry name" value="Tyr_kinase_AS"/>
</dbReference>
<dbReference type="GO" id="GO:0005524">
    <property type="term" value="F:ATP binding"/>
    <property type="evidence" value="ECO:0007669"/>
    <property type="project" value="InterPro"/>
</dbReference>
<feature type="transmembrane region" description="Helical" evidence="2">
    <location>
        <begin position="282"/>
        <end position="307"/>
    </location>
</feature>
<evidence type="ECO:0000313" key="5">
    <source>
        <dbReference type="Proteomes" id="UP000028582"/>
    </source>
</evidence>
<feature type="region of interest" description="Disordered" evidence="1">
    <location>
        <begin position="312"/>
        <end position="369"/>
    </location>
</feature>
<dbReference type="Proteomes" id="UP000028582">
    <property type="component" value="Unassembled WGS sequence"/>
</dbReference>
<dbReference type="PANTHER" id="PTHR44329:SF214">
    <property type="entry name" value="PROTEIN KINASE DOMAIN-CONTAINING PROTEIN"/>
    <property type="match status" value="1"/>
</dbReference>
<dbReference type="Gene3D" id="1.10.510.10">
    <property type="entry name" value="Transferase(Phosphotransferase) domain 1"/>
    <property type="match status" value="1"/>
</dbReference>
<dbReference type="InterPro" id="IPR000719">
    <property type="entry name" value="Prot_kinase_dom"/>
</dbReference>
<dbReference type="PRINTS" id="PR00109">
    <property type="entry name" value="TYRKINASE"/>
</dbReference>
<keyword evidence="4" id="KW-0808">Transferase</keyword>
<dbReference type="SUPFAM" id="SSF56112">
    <property type="entry name" value="Protein kinase-like (PK-like)"/>
    <property type="match status" value="1"/>
</dbReference>
<keyword evidence="2" id="KW-0472">Membrane</keyword>
<feature type="compositionally biased region" description="Basic and acidic residues" evidence="1">
    <location>
        <begin position="313"/>
        <end position="322"/>
    </location>
</feature>
<feature type="domain" description="Protein kinase" evidence="3">
    <location>
        <begin position="461"/>
        <end position="756"/>
    </location>
</feature>
<dbReference type="PROSITE" id="PS00109">
    <property type="entry name" value="PROTEIN_KINASE_TYR"/>
    <property type="match status" value="1"/>
</dbReference>
<keyword evidence="4" id="KW-0418">Kinase</keyword>
<evidence type="ECO:0000256" key="1">
    <source>
        <dbReference type="SAM" id="MobiDB-lite"/>
    </source>
</evidence>
<gene>
    <name evidence="4" type="ORF">F444_16831</name>
</gene>
<dbReference type="InterPro" id="IPR011009">
    <property type="entry name" value="Kinase-like_dom_sf"/>
</dbReference>
<dbReference type="InterPro" id="IPR051681">
    <property type="entry name" value="Ser/Thr_Kinases-Pseudokinases"/>
</dbReference>
<proteinExistence type="predicted"/>
<evidence type="ECO:0000256" key="2">
    <source>
        <dbReference type="SAM" id="Phobius"/>
    </source>
</evidence>
<dbReference type="AlphaFoldDB" id="A0A080ZGY6"/>
<comment type="caution">
    <text evidence="4">The sequence shown here is derived from an EMBL/GenBank/DDBJ whole genome shotgun (WGS) entry which is preliminary data.</text>
</comment>
<dbReference type="Pfam" id="PF07714">
    <property type="entry name" value="PK_Tyr_Ser-Thr"/>
    <property type="match status" value="1"/>
</dbReference>
<dbReference type="InterPro" id="IPR001245">
    <property type="entry name" value="Ser-Thr/Tyr_kinase_cat_dom"/>
</dbReference>
<feature type="compositionally biased region" description="Polar residues" evidence="1">
    <location>
        <begin position="360"/>
        <end position="369"/>
    </location>
</feature>
<sequence>MALRRELIASVDAWAPTGTFKFDGSTSDLALQLYLRSQDGDEIAPLVFSSIPDTVTSRLNEVNVAFEDLDGFAQRAVLWDSGFAMTLDGDVKQIWTLNGLSMAEIALTLDEYEATNCTAFKCTQPDGTAGFNNNLCTGTEIFRGVKCVVEEHEQSNRGLAMWSVGGESTMIPEIELVKHTWKDGEDYKVYAVHTLDVTSERSYGGCPTTETYGYLNIPCYGTDDVPANELTVPAPSDWVTSWAQSFAANTDGGSSTGSSTNPNAKVSDSSASSEDDSTGTSVVLLGGSVGGALCLLLIIVLVALFVVARRRRKESESEDRGSPKAFGHAELVSPDPTHWDDQRTTVSTHTRPTVDDSLPRSGSTVPLSEYSWSNGGTNYSGTSYQPGSAVRSNEGNFRFAGQSVATRSSKTQETDRLSAPAPAVSSMVYNESTRTFGSKGAPPAYEEALRTWEAKELVAPLERIRGLGPVNALRVLALDSNVDRRRLPLDQVLIEQQLPMTTLQADSFIGRYNGQQVMLKRLAPSRNVNVAAVEEMAFEIQQRAHVRHPNLVHLIGAGWTSVHDLGMVVEFLPQGSLRTYLDRNQSSFRAWTTQKTVITGGIARALAYLHAQDYMHHDICAKNVLLTDKLEAKLASCGSTETSPFAATIENSRQDLWIAPEVLNGAPYSPAADIYSFGVLLTELDTCEMPYFDARLKSGDAVEISKIVALVKEGRLRPSFSAECPEFIRQLGEACCQQDPENRLTAQQIVQLLEGK</sequence>
<dbReference type="OrthoDB" id="90243at2759"/>
<dbReference type="GO" id="GO:0004674">
    <property type="term" value="F:protein serine/threonine kinase activity"/>
    <property type="evidence" value="ECO:0007669"/>
    <property type="project" value="TreeGrafter"/>
</dbReference>
<keyword evidence="2" id="KW-0812">Transmembrane</keyword>
<accession>A0A080ZGY6</accession>